<dbReference type="GO" id="GO:0016740">
    <property type="term" value="F:transferase activity"/>
    <property type="evidence" value="ECO:0007669"/>
    <property type="project" value="UniProtKB-KW"/>
</dbReference>
<gene>
    <name evidence="1" type="ORF">CVO76_07685</name>
</gene>
<proteinExistence type="predicted"/>
<sequence>MPAGRRPPRRSELRVGVILDEFSSFAFGYEWSLVPLDPRRWQEQCEAERLDFIFVESAWSGNGRLW</sequence>
<keyword evidence="1" id="KW-0808">Transferase</keyword>
<evidence type="ECO:0000313" key="1">
    <source>
        <dbReference type="EMBL" id="AUZ87523.1"/>
    </source>
</evidence>
<accession>A0A2L0UE18</accession>
<dbReference type="AlphaFoldDB" id="A0A2L0UE18"/>
<protein>
    <submittedName>
        <fullName evidence="1">Glycosyltransferase</fullName>
    </submittedName>
</protein>
<reference evidence="1 2" key="1">
    <citation type="submission" date="2017-11" db="EMBL/GenBank/DDBJ databases">
        <title>Draft genome of Arthrobacter agilis strain UMCV2, a plant growth-promoting rhizobacterium and biocontrol capacity of phytopathogenic fungi.</title>
        <authorList>
            <person name="Martinez-Camara R."/>
            <person name="Santoyo G."/>
            <person name="Moreno-Hagelsieb G."/>
            <person name="Valencia-Cantero E."/>
        </authorList>
    </citation>
    <scope>NUCLEOTIDE SEQUENCE [LARGE SCALE GENOMIC DNA]</scope>
    <source>
        <strain evidence="1 2">UMCV2</strain>
    </source>
</reference>
<organism evidence="1 2">
    <name type="scientific">Arthrobacter agilis</name>
    <dbReference type="NCBI Taxonomy" id="37921"/>
    <lineage>
        <taxon>Bacteria</taxon>
        <taxon>Bacillati</taxon>
        <taxon>Actinomycetota</taxon>
        <taxon>Actinomycetes</taxon>
        <taxon>Micrococcales</taxon>
        <taxon>Micrococcaceae</taxon>
        <taxon>Arthrobacter</taxon>
    </lineage>
</organism>
<dbReference type="Proteomes" id="UP000239187">
    <property type="component" value="Chromosome"/>
</dbReference>
<dbReference type="EMBL" id="CP024915">
    <property type="protein sequence ID" value="AUZ87523.1"/>
    <property type="molecule type" value="Genomic_DNA"/>
</dbReference>
<name>A0A2L0UE18_9MICC</name>
<evidence type="ECO:0000313" key="2">
    <source>
        <dbReference type="Proteomes" id="UP000239187"/>
    </source>
</evidence>
<feature type="non-terminal residue" evidence="1">
    <location>
        <position position="66"/>
    </location>
</feature>